<keyword evidence="2" id="KW-1185">Reference proteome</keyword>
<name>A0ACC3SG01_9PEZI</name>
<sequence>MDRRMLFLFVLIPFITAISWARAFGQASWLSAYLPADIASSLRLPGVDTTDDWNILYHLGGNGPWIRKEDNIISNDMEPPPGCTVDQIHMVGSSVQTLLFLF</sequence>
<evidence type="ECO:0000313" key="1">
    <source>
        <dbReference type="EMBL" id="KAK8212935.1"/>
    </source>
</evidence>
<evidence type="ECO:0000313" key="2">
    <source>
        <dbReference type="Proteomes" id="UP001320706"/>
    </source>
</evidence>
<proteinExistence type="predicted"/>
<dbReference type="EMBL" id="JAMKPW020000012">
    <property type="protein sequence ID" value="KAK8212935.1"/>
    <property type="molecule type" value="Genomic_DNA"/>
</dbReference>
<accession>A0ACC3SG01</accession>
<comment type="caution">
    <text evidence="1">The sequence shown here is derived from an EMBL/GenBank/DDBJ whole genome shotgun (WGS) entry which is preliminary data.</text>
</comment>
<reference evidence="1" key="1">
    <citation type="submission" date="2024-02" db="EMBL/GenBank/DDBJ databases">
        <title>Metagenome Assembled Genome of Zalaria obscura JY119.</title>
        <authorList>
            <person name="Vighnesh L."/>
            <person name="Jagadeeshwari U."/>
            <person name="Venkata Ramana C."/>
            <person name="Sasikala C."/>
        </authorList>
    </citation>
    <scope>NUCLEOTIDE SEQUENCE</scope>
    <source>
        <strain evidence="1">JY119</strain>
    </source>
</reference>
<gene>
    <name evidence="1" type="ORF">M8818_003100</name>
</gene>
<protein>
    <submittedName>
        <fullName evidence="1">Uncharacterized protein</fullName>
    </submittedName>
</protein>
<organism evidence="1 2">
    <name type="scientific">Zalaria obscura</name>
    <dbReference type="NCBI Taxonomy" id="2024903"/>
    <lineage>
        <taxon>Eukaryota</taxon>
        <taxon>Fungi</taxon>
        <taxon>Dikarya</taxon>
        <taxon>Ascomycota</taxon>
        <taxon>Pezizomycotina</taxon>
        <taxon>Dothideomycetes</taxon>
        <taxon>Dothideomycetidae</taxon>
        <taxon>Dothideales</taxon>
        <taxon>Zalariaceae</taxon>
        <taxon>Zalaria</taxon>
    </lineage>
</organism>
<dbReference type="Proteomes" id="UP001320706">
    <property type="component" value="Unassembled WGS sequence"/>
</dbReference>